<comment type="caution">
    <text evidence="1">The sequence shown here is derived from an EMBL/GenBank/DDBJ whole genome shotgun (WGS) entry which is preliminary data.</text>
</comment>
<proteinExistence type="predicted"/>
<name>A0A8S2PVR7_9BILA</name>
<dbReference type="Proteomes" id="UP000681967">
    <property type="component" value="Unassembled WGS sequence"/>
</dbReference>
<protein>
    <submittedName>
        <fullName evidence="1">Uncharacterized protein</fullName>
    </submittedName>
</protein>
<evidence type="ECO:0000313" key="2">
    <source>
        <dbReference type="Proteomes" id="UP000681967"/>
    </source>
</evidence>
<dbReference type="AlphaFoldDB" id="A0A8S2PVR7"/>
<organism evidence="1 2">
    <name type="scientific">Rotaria magnacalcarata</name>
    <dbReference type="NCBI Taxonomy" id="392030"/>
    <lineage>
        <taxon>Eukaryota</taxon>
        <taxon>Metazoa</taxon>
        <taxon>Spiralia</taxon>
        <taxon>Gnathifera</taxon>
        <taxon>Rotifera</taxon>
        <taxon>Eurotatoria</taxon>
        <taxon>Bdelloidea</taxon>
        <taxon>Philodinida</taxon>
        <taxon>Philodinidae</taxon>
        <taxon>Rotaria</taxon>
    </lineage>
</organism>
<evidence type="ECO:0000313" key="1">
    <source>
        <dbReference type="EMBL" id="CAF4068326.1"/>
    </source>
</evidence>
<accession>A0A8S2PVR7</accession>
<dbReference type="EMBL" id="CAJOBH010006855">
    <property type="protein sequence ID" value="CAF4068326.1"/>
    <property type="molecule type" value="Genomic_DNA"/>
</dbReference>
<gene>
    <name evidence="1" type="ORF">BYL167_LOCUS17368</name>
</gene>
<sequence>MTEYTKRQRIYVIGDVVGLKVSHVYRTNTPSTILPCKIIEKNSQNNETLYVVATQNGIIKERFDQMAFLDLTAANFASLRALDTDQLPTITFIQASQLYTNFKPVEICKCAEFLFSSSLGTMDISLIELDGNDESTDNQTFRSSMEYILPDGVVVDLLQKSGVKEHANRYATSLMDTLFKPDELLTIETKNVSTDERYILLKEAVRNKFRLTQEELESMWICLHTVILTKRRTISAKRKKLKQ</sequence>
<reference evidence="1" key="1">
    <citation type="submission" date="2021-02" db="EMBL/GenBank/DDBJ databases">
        <authorList>
            <person name="Nowell W R."/>
        </authorList>
    </citation>
    <scope>NUCLEOTIDE SEQUENCE</scope>
</reference>